<keyword evidence="7" id="KW-0862">Zinc</keyword>
<keyword evidence="6" id="KW-0378">Hydrolase</keyword>
<evidence type="ECO:0000256" key="6">
    <source>
        <dbReference type="ARBA" id="ARBA00022801"/>
    </source>
</evidence>
<comment type="similarity">
    <text evidence="8">Belongs to the peptidase M28 family. M28E subfamily.</text>
</comment>
<dbReference type="InterPro" id="IPR007484">
    <property type="entry name" value="Peptidase_M28"/>
</dbReference>
<comment type="cofactor">
    <cofactor evidence="1">
        <name>Zn(2+)</name>
        <dbReference type="ChEBI" id="CHEBI:29105"/>
    </cofactor>
</comment>
<evidence type="ECO:0000256" key="2">
    <source>
        <dbReference type="ARBA" id="ARBA00022438"/>
    </source>
</evidence>
<organism evidence="11 12">
    <name type="scientific">Aphanomyces stellatus</name>
    <dbReference type="NCBI Taxonomy" id="120398"/>
    <lineage>
        <taxon>Eukaryota</taxon>
        <taxon>Sar</taxon>
        <taxon>Stramenopiles</taxon>
        <taxon>Oomycota</taxon>
        <taxon>Saprolegniomycetes</taxon>
        <taxon>Saprolegniales</taxon>
        <taxon>Verrucalvaceae</taxon>
        <taxon>Aphanomyces</taxon>
    </lineage>
</organism>
<dbReference type="GO" id="GO:0004177">
    <property type="term" value="F:aminopeptidase activity"/>
    <property type="evidence" value="ECO:0007669"/>
    <property type="project" value="UniProtKB-KW"/>
</dbReference>
<keyword evidence="2" id="KW-0031">Aminopeptidase</keyword>
<dbReference type="Proteomes" id="UP000332933">
    <property type="component" value="Unassembled WGS sequence"/>
</dbReference>
<reference evidence="11 12" key="1">
    <citation type="submission" date="2019-03" db="EMBL/GenBank/DDBJ databases">
        <authorList>
            <person name="Gaulin E."/>
            <person name="Dumas B."/>
        </authorList>
    </citation>
    <scope>NUCLEOTIDE SEQUENCE [LARGE SCALE GENOMIC DNA]</scope>
    <source>
        <strain evidence="11">CBS 568.67</strain>
    </source>
</reference>
<dbReference type="AlphaFoldDB" id="A0A485L9V5"/>
<evidence type="ECO:0000256" key="1">
    <source>
        <dbReference type="ARBA" id="ARBA00001947"/>
    </source>
</evidence>
<evidence type="ECO:0000313" key="12">
    <source>
        <dbReference type="Proteomes" id="UP000332933"/>
    </source>
</evidence>
<proteinExistence type="inferred from homology"/>
<evidence type="ECO:0000256" key="4">
    <source>
        <dbReference type="ARBA" id="ARBA00022723"/>
    </source>
</evidence>
<protein>
    <submittedName>
        <fullName evidence="11">Aste57867_18016 protein</fullName>
    </submittedName>
</protein>
<evidence type="ECO:0000256" key="7">
    <source>
        <dbReference type="ARBA" id="ARBA00022833"/>
    </source>
</evidence>
<evidence type="ECO:0000256" key="3">
    <source>
        <dbReference type="ARBA" id="ARBA00022670"/>
    </source>
</evidence>
<evidence type="ECO:0000313" key="10">
    <source>
        <dbReference type="EMBL" id="KAF0690614.1"/>
    </source>
</evidence>
<keyword evidence="12" id="KW-1185">Reference proteome</keyword>
<dbReference type="OrthoDB" id="2214at2759"/>
<dbReference type="EMBL" id="CAADRA010006391">
    <property type="protein sequence ID" value="VFT94755.1"/>
    <property type="molecule type" value="Genomic_DNA"/>
</dbReference>
<evidence type="ECO:0000313" key="11">
    <source>
        <dbReference type="EMBL" id="VFT94755.1"/>
    </source>
</evidence>
<dbReference type="Gene3D" id="3.40.630.10">
    <property type="entry name" value="Zn peptidases"/>
    <property type="match status" value="1"/>
</dbReference>
<keyword evidence="3" id="KW-0645">Protease</keyword>
<name>A0A485L9V5_9STRA</name>
<dbReference type="SUPFAM" id="SSF53187">
    <property type="entry name" value="Zn-dependent exopeptidases"/>
    <property type="match status" value="1"/>
</dbReference>
<evidence type="ECO:0000259" key="9">
    <source>
        <dbReference type="Pfam" id="PF04389"/>
    </source>
</evidence>
<reference evidence="10" key="2">
    <citation type="submission" date="2019-06" db="EMBL/GenBank/DDBJ databases">
        <title>Genomics analysis of Aphanomyces spp. identifies a new class of oomycete effector associated with host adaptation.</title>
        <authorList>
            <person name="Gaulin E."/>
        </authorList>
    </citation>
    <scope>NUCLEOTIDE SEQUENCE</scope>
    <source>
        <strain evidence="10">CBS 578.67</strain>
    </source>
</reference>
<evidence type="ECO:0000256" key="5">
    <source>
        <dbReference type="ARBA" id="ARBA00022729"/>
    </source>
</evidence>
<dbReference type="PANTHER" id="PTHR12147">
    <property type="entry name" value="METALLOPEPTIDASE M28 FAMILY MEMBER"/>
    <property type="match status" value="1"/>
</dbReference>
<feature type="domain" description="Peptidase M28" evidence="9">
    <location>
        <begin position="162"/>
        <end position="372"/>
    </location>
</feature>
<gene>
    <name evidence="11" type="primary">Aste57867_18016</name>
    <name evidence="10" type="ORF">As57867_017954</name>
    <name evidence="11" type="ORF">ASTE57867_18016</name>
</gene>
<dbReference type="Pfam" id="PF04389">
    <property type="entry name" value="Peptidase_M28"/>
    <property type="match status" value="1"/>
</dbReference>
<keyword evidence="4" id="KW-0479">Metal-binding</keyword>
<dbReference type="GO" id="GO:0008235">
    <property type="term" value="F:metalloexopeptidase activity"/>
    <property type="evidence" value="ECO:0007669"/>
    <property type="project" value="InterPro"/>
</dbReference>
<dbReference type="EMBL" id="VJMH01006370">
    <property type="protein sequence ID" value="KAF0690614.1"/>
    <property type="molecule type" value="Genomic_DNA"/>
</dbReference>
<keyword evidence="5" id="KW-0732">Signal</keyword>
<dbReference type="GO" id="GO:0046872">
    <property type="term" value="F:metal ion binding"/>
    <property type="evidence" value="ECO:0007669"/>
    <property type="project" value="UniProtKB-KW"/>
</dbReference>
<sequence>MKIQSIAFLGAIAAAYASEDTTSKRLILLSDDHAEWMTADEVAALSLREIGFVDNTDRSWDAIFQLGAARLTSRNAAKEFPEAVAFGDVVDAVKAKINPDELADSLTAFVSEYANRVYNSTDGQQSCGWIFDQVEALASATDRSDLQITVRKFDHTWGQYSVIARVEPTNSDSGRVLSDVVIASAHQDSINWKDWTNDNRDIAPGADDDGSGSITILQSLKYLLASDEWKPIRPIELHWYSAEEVGLLGSKAVAKAYAVANTDVYAQMQQDMTGYVRPGTEPVVSLMDDFTSAPLTSFLEKLVTAYLDIPFTHSKCGYGCSDHFSWNKTGYAGAMPFETNFKDLNRNIHSQNDTLETIDYDHMAEFTKLTVAYFVELTQDPASTRS</sequence>
<accession>A0A485L9V5</accession>
<dbReference type="PANTHER" id="PTHR12147:SF56">
    <property type="entry name" value="AMINOPEPTIDASE YDR415C-RELATED"/>
    <property type="match status" value="1"/>
</dbReference>
<dbReference type="InterPro" id="IPR045175">
    <property type="entry name" value="M28_fam"/>
</dbReference>
<evidence type="ECO:0000256" key="8">
    <source>
        <dbReference type="ARBA" id="ARBA00043962"/>
    </source>
</evidence>
<dbReference type="GO" id="GO:0006508">
    <property type="term" value="P:proteolysis"/>
    <property type="evidence" value="ECO:0007669"/>
    <property type="project" value="UniProtKB-KW"/>
</dbReference>